<reference evidence="2 3" key="1">
    <citation type="submission" date="2023-08" db="EMBL/GenBank/DDBJ databases">
        <title>Functional and genomic diversity of the sorghum phyllosphere microbiome.</title>
        <authorList>
            <person name="Shade A."/>
        </authorList>
    </citation>
    <scope>NUCLEOTIDE SEQUENCE [LARGE SCALE GENOMIC DNA]</scope>
    <source>
        <strain evidence="2 3">SORGH_AS_0335</strain>
    </source>
</reference>
<feature type="region of interest" description="Disordered" evidence="1">
    <location>
        <begin position="1"/>
        <end position="26"/>
    </location>
</feature>
<dbReference type="Proteomes" id="UP001267710">
    <property type="component" value="Unassembled WGS sequence"/>
</dbReference>
<evidence type="ECO:0000313" key="3">
    <source>
        <dbReference type="Proteomes" id="UP001267710"/>
    </source>
</evidence>
<accession>A0ABU1IG15</accession>
<dbReference type="RefSeq" id="WP_309831369.1">
    <property type="nucleotide sequence ID" value="NZ_JAVIZX010000001.1"/>
</dbReference>
<sequence>MKIKAPQPSKGDRIRPSDSSAGSSQRMRPKFCLEHLQKDHCLSKCTLEEKAAFADRIHEMSQQTWQELSQAHRHKQGFEAIDRSSIKGRFPSALTADVTIYAFRFHGMAPMVGFRTNEVFHVVWFDRAFNLYDH</sequence>
<evidence type="ECO:0000256" key="1">
    <source>
        <dbReference type="SAM" id="MobiDB-lite"/>
    </source>
</evidence>
<keyword evidence="3" id="KW-1185">Reference proteome</keyword>
<dbReference type="EMBL" id="JAVIZX010000001">
    <property type="protein sequence ID" value="MDR6216166.1"/>
    <property type="molecule type" value="Genomic_DNA"/>
</dbReference>
<comment type="caution">
    <text evidence="2">The sequence shown here is derived from an EMBL/GenBank/DDBJ whole genome shotgun (WGS) entry which is preliminary data.</text>
</comment>
<evidence type="ECO:0000313" key="2">
    <source>
        <dbReference type="EMBL" id="MDR6216166.1"/>
    </source>
</evidence>
<organism evidence="2 3">
    <name type="scientific">Paracidovorax wautersii</name>
    <dbReference type="NCBI Taxonomy" id="1177982"/>
    <lineage>
        <taxon>Bacteria</taxon>
        <taxon>Pseudomonadati</taxon>
        <taxon>Pseudomonadota</taxon>
        <taxon>Betaproteobacteria</taxon>
        <taxon>Burkholderiales</taxon>
        <taxon>Comamonadaceae</taxon>
        <taxon>Paracidovorax</taxon>
    </lineage>
</organism>
<gene>
    <name evidence="2" type="ORF">QE399_003855</name>
</gene>
<feature type="compositionally biased region" description="Polar residues" evidence="1">
    <location>
        <begin position="17"/>
        <end position="26"/>
    </location>
</feature>
<protein>
    <submittedName>
        <fullName evidence="2">Uncharacterized protein</fullName>
    </submittedName>
</protein>
<name>A0ABU1IG15_9BURK</name>
<proteinExistence type="predicted"/>